<evidence type="ECO:0000256" key="2">
    <source>
        <dbReference type="HAMAP-Rule" id="MF_00795"/>
    </source>
</evidence>
<dbReference type="GO" id="GO:0005737">
    <property type="term" value="C:cytoplasm"/>
    <property type="evidence" value="ECO:0007669"/>
    <property type="project" value="UniProtKB-SubCell"/>
</dbReference>
<evidence type="ECO:0000313" key="4">
    <source>
        <dbReference type="Proteomes" id="UP000252118"/>
    </source>
</evidence>
<dbReference type="Gene3D" id="3.20.20.380">
    <property type="entry name" value="Copper homeostasis (CutC) domain"/>
    <property type="match status" value="1"/>
</dbReference>
<sequence>MSKLEVIVLNEEDAKIAEGCGADRLELVSAIQEGGLTPDYQVIESVINAVSIPVQVMLRPHSKSFTYLDSELSDMIKQVETFHQIGVQGIVFGALTIDGELDKPSLEQILEAAQGQSVTFHRAIDVSNNPLNLYEELYQSNVKIDRVLTSGGETGVLEGVMTINEMLKIEKKGGPIIMPGSGLTVENIEEIHEELRAREYHFGSGVRMDNSYLSGIDPYKMKTVKSIISN</sequence>
<evidence type="ECO:0000256" key="1">
    <source>
        <dbReference type="ARBA" id="ARBA00007768"/>
    </source>
</evidence>
<name>A0A366ENY0_9BACI</name>
<dbReference type="HAMAP" id="MF_00795">
    <property type="entry name" value="CutC"/>
    <property type="match status" value="1"/>
</dbReference>
<evidence type="ECO:0000313" key="3">
    <source>
        <dbReference type="EMBL" id="RBP03994.1"/>
    </source>
</evidence>
<comment type="subcellular location">
    <subcellularLocation>
        <location evidence="2">Cytoplasm</location>
    </subcellularLocation>
</comment>
<dbReference type="Proteomes" id="UP000252118">
    <property type="component" value="Unassembled WGS sequence"/>
</dbReference>
<dbReference type="AlphaFoldDB" id="A0A366ENY0"/>
<dbReference type="SUPFAM" id="SSF110395">
    <property type="entry name" value="CutC-like"/>
    <property type="match status" value="1"/>
</dbReference>
<dbReference type="OrthoDB" id="9815677at2"/>
<accession>A0A366ENY0</accession>
<gene>
    <name evidence="2" type="primary">cutC</name>
    <name evidence="3" type="ORF">DET59_107146</name>
</gene>
<dbReference type="EMBL" id="QNRJ01000007">
    <property type="protein sequence ID" value="RBP03994.1"/>
    <property type="molecule type" value="Genomic_DNA"/>
</dbReference>
<dbReference type="GO" id="GO:0005507">
    <property type="term" value="F:copper ion binding"/>
    <property type="evidence" value="ECO:0007669"/>
    <property type="project" value="TreeGrafter"/>
</dbReference>
<protein>
    <recommendedName>
        <fullName evidence="2">PF03932 family protein CutC</fullName>
    </recommendedName>
</protein>
<dbReference type="RefSeq" id="WP_113969841.1">
    <property type="nucleotide sequence ID" value="NZ_QNRJ01000007.1"/>
</dbReference>
<comment type="caution">
    <text evidence="2">Once thought to be involved in copper homeostasis, experiments in E.coli have shown this is not the case.</text>
</comment>
<comment type="similarity">
    <text evidence="1 2">Belongs to the CutC family.</text>
</comment>
<organism evidence="3 4">
    <name type="scientific">Rossellomorea aquimaris</name>
    <dbReference type="NCBI Taxonomy" id="189382"/>
    <lineage>
        <taxon>Bacteria</taxon>
        <taxon>Bacillati</taxon>
        <taxon>Bacillota</taxon>
        <taxon>Bacilli</taxon>
        <taxon>Bacillales</taxon>
        <taxon>Bacillaceae</taxon>
        <taxon>Rossellomorea</taxon>
    </lineage>
</organism>
<dbReference type="Pfam" id="PF03932">
    <property type="entry name" value="CutC"/>
    <property type="match status" value="1"/>
</dbReference>
<dbReference type="PANTHER" id="PTHR12598">
    <property type="entry name" value="COPPER HOMEOSTASIS PROTEIN CUTC"/>
    <property type="match status" value="1"/>
</dbReference>
<proteinExistence type="inferred from homology"/>
<comment type="caution">
    <text evidence="3">The sequence shown here is derived from an EMBL/GenBank/DDBJ whole genome shotgun (WGS) entry which is preliminary data.</text>
</comment>
<dbReference type="InterPro" id="IPR005627">
    <property type="entry name" value="CutC-like"/>
</dbReference>
<dbReference type="InterPro" id="IPR036822">
    <property type="entry name" value="CutC-like_dom_sf"/>
</dbReference>
<dbReference type="PANTHER" id="PTHR12598:SF0">
    <property type="entry name" value="COPPER HOMEOSTASIS PROTEIN CUTC HOMOLOG"/>
    <property type="match status" value="1"/>
</dbReference>
<keyword evidence="2" id="KW-0963">Cytoplasm</keyword>
<reference evidence="3 4" key="1">
    <citation type="submission" date="2018-06" db="EMBL/GenBank/DDBJ databases">
        <title>Freshwater and sediment microbial communities from various areas in North America, analyzing microbe dynamics in response to fracking.</title>
        <authorList>
            <person name="Lamendella R."/>
        </authorList>
    </citation>
    <scope>NUCLEOTIDE SEQUENCE [LARGE SCALE GENOMIC DNA]</scope>
    <source>
        <strain evidence="3 4">97B</strain>
    </source>
</reference>